<evidence type="ECO:0000256" key="10">
    <source>
        <dbReference type="PIRSR" id="PIRSR602640-2"/>
    </source>
</evidence>
<dbReference type="STRING" id="48698.ENSPFOP00000004445"/>
<dbReference type="InterPro" id="IPR002640">
    <property type="entry name" value="Arylesterase"/>
</dbReference>
<feature type="binding site" evidence="10">
    <location>
        <position position="223"/>
    </location>
    <ligand>
        <name>Ca(2+)</name>
        <dbReference type="ChEBI" id="CHEBI:29108"/>
        <label>1</label>
        <note>catalytic</note>
    </ligand>
</feature>
<dbReference type="EC" id="3.1.1.2" evidence="12"/>
<dbReference type="OMA" id="PDMNLTQ"/>
<reference evidence="14" key="1">
    <citation type="submission" date="2013-10" db="EMBL/GenBank/DDBJ databases">
        <authorList>
            <person name="Schartl M."/>
            <person name="Warren W."/>
        </authorList>
    </citation>
    <scope>NUCLEOTIDE SEQUENCE [LARGE SCALE GENOMIC DNA]</scope>
    <source>
        <strain evidence="14">female</strain>
    </source>
</reference>
<proteinExistence type="inferred from homology"/>
<keyword evidence="5 12" id="KW-0378">Hydrolase</keyword>
<dbReference type="KEGG" id="pfor:103143083"/>
<dbReference type="eggNOG" id="ENOG502QUCT">
    <property type="taxonomic scope" value="Eukaryota"/>
</dbReference>
<dbReference type="Ensembl" id="ENSPFOT00000004453.1">
    <property type="protein sequence ID" value="ENSPFOP00000004445.1"/>
    <property type="gene ID" value="ENSPFOG00000004462.1"/>
</dbReference>
<comment type="catalytic activity">
    <reaction evidence="1 12">
        <text>a phenyl acetate + H2O = a phenol + acetate + H(+)</text>
        <dbReference type="Rhea" id="RHEA:17309"/>
        <dbReference type="ChEBI" id="CHEBI:15377"/>
        <dbReference type="ChEBI" id="CHEBI:15378"/>
        <dbReference type="ChEBI" id="CHEBI:30089"/>
        <dbReference type="ChEBI" id="CHEBI:33853"/>
        <dbReference type="ChEBI" id="CHEBI:140310"/>
        <dbReference type="EC" id="3.1.1.2"/>
    </reaction>
</comment>
<dbReference type="GO" id="GO:0004064">
    <property type="term" value="F:arylesterase activity"/>
    <property type="evidence" value="ECO:0007669"/>
    <property type="project" value="UniProtKB-UniRule"/>
</dbReference>
<keyword evidence="4" id="KW-0732">Signal</keyword>
<feature type="binding site" evidence="10">
    <location>
        <position position="168"/>
    </location>
    <ligand>
        <name>Ca(2+)</name>
        <dbReference type="ChEBI" id="CHEBI:29108"/>
        <label>1</label>
        <note>catalytic</note>
    </ligand>
</feature>
<feature type="active site" description="Proton acceptor" evidence="9">
    <location>
        <position position="113"/>
    </location>
</feature>
<keyword evidence="6 10" id="KW-0106">Calcium</keyword>
<comment type="similarity">
    <text evidence="2 12">Belongs to the paraoxonase family.</text>
</comment>
<dbReference type="RefSeq" id="XP_007559546.1">
    <property type="nucleotide sequence ID" value="XM_007559484.2"/>
</dbReference>
<dbReference type="GeneTree" id="ENSGT00390000008932"/>
<evidence type="ECO:0000256" key="7">
    <source>
        <dbReference type="ARBA" id="ARBA00023157"/>
    </source>
</evidence>
<evidence type="ECO:0000256" key="4">
    <source>
        <dbReference type="ARBA" id="ARBA00022729"/>
    </source>
</evidence>
<dbReference type="Proteomes" id="UP000028760">
    <property type="component" value="Unassembled WGS sequence"/>
</dbReference>
<feature type="binding site" evidence="10">
    <location>
        <position position="54"/>
    </location>
    <ligand>
        <name>Ca(2+)</name>
        <dbReference type="ChEBI" id="CHEBI:29108"/>
        <label>2</label>
    </ligand>
</feature>
<evidence type="ECO:0000256" key="3">
    <source>
        <dbReference type="ARBA" id="ARBA00022723"/>
    </source>
</evidence>
<dbReference type="GO" id="GO:0046872">
    <property type="term" value="F:metal ion binding"/>
    <property type="evidence" value="ECO:0007669"/>
    <property type="project" value="UniProtKB-KW"/>
</dbReference>
<reference evidence="13" key="3">
    <citation type="submission" date="2025-09" db="UniProtKB">
        <authorList>
            <consortium name="Ensembl"/>
        </authorList>
    </citation>
    <scope>IDENTIFICATION</scope>
</reference>
<dbReference type="EMBL" id="AYCK01007811">
    <property type="status" value="NOT_ANNOTATED_CDS"/>
    <property type="molecule type" value="Genomic_DNA"/>
</dbReference>
<dbReference type="PANTHER" id="PTHR11799">
    <property type="entry name" value="PARAOXONASE"/>
    <property type="match status" value="1"/>
</dbReference>
<keyword evidence="8 12" id="KW-0325">Glycoprotein</keyword>
<feature type="binding site" evidence="10">
    <location>
        <position position="269"/>
    </location>
    <ligand>
        <name>Ca(2+)</name>
        <dbReference type="ChEBI" id="CHEBI:29108"/>
        <label>1</label>
        <note>catalytic</note>
    </ligand>
</feature>
<evidence type="ECO:0000256" key="11">
    <source>
        <dbReference type="PIRSR" id="PIRSR602640-3"/>
    </source>
</evidence>
<dbReference type="InterPro" id="IPR051288">
    <property type="entry name" value="Serum_paraoxonase/arylesterase"/>
</dbReference>
<dbReference type="PRINTS" id="PR01785">
    <property type="entry name" value="PARAOXONASE"/>
</dbReference>
<name>A0A087XF92_POEFO</name>
<dbReference type="SUPFAM" id="SSF63829">
    <property type="entry name" value="Calcium-dependent phosphotriesterase"/>
    <property type="match status" value="1"/>
</dbReference>
<feature type="binding site" evidence="10">
    <location>
        <position position="55"/>
    </location>
    <ligand>
        <name>Ca(2+)</name>
        <dbReference type="ChEBI" id="CHEBI:29108"/>
        <label>1</label>
        <note>catalytic</note>
    </ligand>
</feature>
<dbReference type="GeneID" id="103143083"/>
<dbReference type="Gene3D" id="2.120.10.30">
    <property type="entry name" value="TolB, C-terminal domain"/>
    <property type="match status" value="1"/>
</dbReference>
<feature type="binding site" evidence="10">
    <location>
        <position position="167"/>
    </location>
    <ligand>
        <name>Ca(2+)</name>
        <dbReference type="ChEBI" id="CHEBI:29108"/>
        <label>1</label>
        <note>catalytic</note>
    </ligand>
</feature>
<accession>A0A087XF92</accession>
<protein>
    <recommendedName>
        <fullName evidence="12">Paraoxonase</fullName>
        <ecNumber evidence="12">3.1.1.2</ecNumber>
    </recommendedName>
</protein>
<evidence type="ECO:0000256" key="1">
    <source>
        <dbReference type="ARBA" id="ARBA00000368"/>
    </source>
</evidence>
<dbReference type="AlphaFoldDB" id="A0A087XF92"/>
<evidence type="ECO:0000313" key="14">
    <source>
        <dbReference type="Proteomes" id="UP000028760"/>
    </source>
</evidence>
<evidence type="ECO:0000313" key="13">
    <source>
        <dbReference type="Ensembl" id="ENSPFOP00000004445.1"/>
    </source>
</evidence>
<dbReference type="InterPro" id="IPR011042">
    <property type="entry name" value="6-blade_b-propeller_TolB-like"/>
</dbReference>
<feature type="disulfide bond" description="In form B" evidence="11">
    <location>
        <begin position="43"/>
        <end position="352"/>
    </location>
</feature>
<keyword evidence="7 11" id="KW-1015">Disulfide bond</keyword>
<feature type="binding site" evidence="10">
    <location>
        <position position="268"/>
    </location>
    <ligand>
        <name>Ca(2+)</name>
        <dbReference type="ChEBI" id="CHEBI:29108"/>
        <label>1</label>
        <note>catalytic</note>
    </ligand>
</feature>
<dbReference type="PANTHER" id="PTHR11799:SF12">
    <property type="entry name" value="PARAOXONASE-RELATED"/>
    <property type="match status" value="1"/>
</dbReference>
<comment type="cofactor">
    <cofactor evidence="10 12">
        <name>Ca(2+)</name>
        <dbReference type="ChEBI" id="CHEBI:29108"/>
    </cofactor>
    <text evidence="10 12">Binds 2 calcium ions per subunit.</text>
</comment>
<dbReference type="Pfam" id="PF01731">
    <property type="entry name" value="Arylesterase"/>
    <property type="match status" value="1"/>
</dbReference>
<keyword evidence="3 10" id="KW-0479">Metal-binding</keyword>
<keyword evidence="14" id="KW-1185">Reference proteome</keyword>
<sequence length="355" mass="39224">MGKFAIISIAIAALSVLLGERVLNISKRHLIFREVGNKHLPNCVALKNIEHGSEDITIVGDGLAFISGGLKFPGFPSSGEPGKIYTLDLKDPNLKPVELRMPRNFDLESFNPHGISVYTDPSDGTVYLFVVNHPQFGSQIEIFKYVADGSSLVHIKTIKHELLHSVNDIVAVGVESFYATNDHYFNNNLLKTLEIVLLMPWTNVVFYSPKEVKVVSDGYHFANGINMSPDQRYIYVANILNHSVNVLEKKKDNTLTPIKSMPLGSLCDNVEVDPETGDLWLGCHINSKKLFLFDPKDPPGSEVIRIQNILSDEPVVTQVYTDDGNVLMGSSVATVYGGKLLIGTVFHKALCCDLK</sequence>
<evidence type="ECO:0000256" key="12">
    <source>
        <dbReference type="RuleBase" id="RU368025"/>
    </source>
</evidence>
<evidence type="ECO:0000256" key="5">
    <source>
        <dbReference type="ARBA" id="ARBA00022801"/>
    </source>
</evidence>
<evidence type="ECO:0000256" key="8">
    <source>
        <dbReference type="ARBA" id="ARBA00023180"/>
    </source>
</evidence>
<evidence type="ECO:0000256" key="9">
    <source>
        <dbReference type="PIRSR" id="PIRSR602640-1"/>
    </source>
</evidence>
<reference evidence="13" key="2">
    <citation type="submission" date="2025-08" db="UniProtKB">
        <authorList>
            <consortium name="Ensembl"/>
        </authorList>
    </citation>
    <scope>IDENTIFICATION</scope>
</reference>
<dbReference type="OrthoDB" id="423498at2759"/>
<organism evidence="13 14">
    <name type="scientific">Poecilia formosa</name>
    <name type="common">Amazon molly</name>
    <name type="synonym">Limia formosa</name>
    <dbReference type="NCBI Taxonomy" id="48698"/>
    <lineage>
        <taxon>Eukaryota</taxon>
        <taxon>Metazoa</taxon>
        <taxon>Chordata</taxon>
        <taxon>Craniata</taxon>
        <taxon>Vertebrata</taxon>
        <taxon>Euteleostomi</taxon>
        <taxon>Actinopterygii</taxon>
        <taxon>Neopterygii</taxon>
        <taxon>Teleostei</taxon>
        <taxon>Neoteleostei</taxon>
        <taxon>Acanthomorphata</taxon>
        <taxon>Ovalentaria</taxon>
        <taxon>Atherinomorphae</taxon>
        <taxon>Cyprinodontiformes</taxon>
        <taxon>Poeciliidae</taxon>
        <taxon>Poeciliinae</taxon>
        <taxon>Poecilia</taxon>
    </lineage>
</organism>
<evidence type="ECO:0000256" key="6">
    <source>
        <dbReference type="ARBA" id="ARBA00022837"/>
    </source>
</evidence>
<dbReference type="FunFam" id="2.120.10.30:FF:000023">
    <property type="entry name" value="Serum paraoxonase/arylesterase 2"/>
    <property type="match status" value="1"/>
</dbReference>
<evidence type="ECO:0000256" key="2">
    <source>
        <dbReference type="ARBA" id="ARBA00008595"/>
    </source>
</evidence>
<feature type="binding site" evidence="10">
    <location>
        <position position="115"/>
    </location>
    <ligand>
        <name>Ca(2+)</name>
        <dbReference type="ChEBI" id="CHEBI:29108"/>
        <label>1</label>
        <note>catalytic</note>
    </ligand>
</feature>